<dbReference type="CDD" id="cd00305">
    <property type="entry name" value="Cu-Zn_Superoxide_Dismutase"/>
    <property type="match status" value="1"/>
</dbReference>
<comment type="cofactor">
    <cofactor evidence="2">
        <name>Cu cation</name>
        <dbReference type="ChEBI" id="CHEBI:23378"/>
    </cofactor>
    <text evidence="2">Binds 1 copper ion per subunit.</text>
</comment>
<comment type="cofactor">
    <cofactor evidence="2">
        <name>Zn(2+)</name>
        <dbReference type="ChEBI" id="CHEBI:29105"/>
    </cofactor>
    <text evidence="2">Binds 1 zinc ion per subunit.</text>
</comment>
<feature type="domain" description="Superoxide dismutase copper/zinc binding" evidence="5">
    <location>
        <begin position="56"/>
        <end position="187"/>
    </location>
</feature>
<evidence type="ECO:0000256" key="2">
    <source>
        <dbReference type="RuleBase" id="RU000393"/>
    </source>
</evidence>
<dbReference type="RefSeq" id="WP_309153035.1">
    <property type="nucleotide sequence ID" value="NZ_CP133568.1"/>
</dbReference>
<organism evidence="6 7">
    <name type="scientific">Lysobacter yananisis</name>
    <dbReference type="NCBI Taxonomy" id="1003114"/>
    <lineage>
        <taxon>Bacteria</taxon>
        <taxon>Pseudomonadati</taxon>
        <taxon>Pseudomonadota</taxon>
        <taxon>Gammaproteobacteria</taxon>
        <taxon>Lysobacterales</taxon>
        <taxon>Lysobacteraceae</taxon>
        <taxon>Lysobacter</taxon>
    </lineage>
</organism>
<dbReference type="PROSITE" id="PS51257">
    <property type="entry name" value="PROKAR_LIPOPROTEIN"/>
    <property type="match status" value="1"/>
</dbReference>
<dbReference type="EMBL" id="CP133568">
    <property type="protein sequence ID" value="WMT04804.1"/>
    <property type="molecule type" value="Genomic_DNA"/>
</dbReference>
<dbReference type="PROSITE" id="PS00087">
    <property type="entry name" value="SOD_CU_ZN_1"/>
    <property type="match status" value="1"/>
</dbReference>
<keyword evidence="2" id="KW-0186">Copper</keyword>
<comment type="function">
    <text evidence="2">Destroys radicals which are normally produced within the cells and which are toxic to biological systems.</text>
</comment>
<evidence type="ECO:0000256" key="1">
    <source>
        <dbReference type="ARBA" id="ARBA00010457"/>
    </source>
</evidence>
<evidence type="ECO:0000313" key="6">
    <source>
        <dbReference type="EMBL" id="WMT04804.1"/>
    </source>
</evidence>
<dbReference type="InterPro" id="IPR036423">
    <property type="entry name" value="SOD-like_Cu/Zn_dom_sf"/>
</dbReference>
<gene>
    <name evidence="6" type="ORF">RDV84_08180</name>
</gene>
<proteinExistence type="inferred from homology"/>
<keyword evidence="4" id="KW-0732">Signal</keyword>
<protein>
    <recommendedName>
        <fullName evidence="2">Superoxide dismutase [Cu-Zn]</fullName>
        <ecNumber evidence="2">1.15.1.1</ecNumber>
    </recommendedName>
</protein>
<evidence type="ECO:0000313" key="7">
    <source>
        <dbReference type="Proteomes" id="UP001229313"/>
    </source>
</evidence>
<dbReference type="Proteomes" id="UP001229313">
    <property type="component" value="Chromosome"/>
</dbReference>
<keyword evidence="2" id="KW-0862">Zinc</keyword>
<dbReference type="SUPFAM" id="SSF49329">
    <property type="entry name" value="Cu,Zn superoxide dismutase-like"/>
    <property type="match status" value="1"/>
</dbReference>
<reference evidence="6 7" key="1">
    <citation type="submission" date="2023-08" db="EMBL/GenBank/DDBJ databases">
        <title>The whole genome sequence of Lysobacter yananisis.</title>
        <authorList>
            <person name="Sun H."/>
        </authorList>
    </citation>
    <scope>NUCLEOTIDE SEQUENCE [LARGE SCALE GENOMIC DNA]</scope>
    <source>
        <strain evidence="6 7">SNNU513</strain>
    </source>
</reference>
<name>A0ABY9PCX3_9GAMM</name>
<dbReference type="PROSITE" id="PS00332">
    <property type="entry name" value="SOD_CU_ZN_2"/>
    <property type="match status" value="1"/>
</dbReference>
<dbReference type="PANTHER" id="PTHR10003">
    <property type="entry name" value="SUPEROXIDE DISMUTASE CU-ZN -RELATED"/>
    <property type="match status" value="1"/>
</dbReference>
<dbReference type="InterPro" id="IPR024134">
    <property type="entry name" value="SOD_Cu/Zn_/chaperone"/>
</dbReference>
<comment type="similarity">
    <text evidence="1 2">Belongs to the Cu-Zn superoxide dismutase family.</text>
</comment>
<dbReference type="Pfam" id="PF00080">
    <property type="entry name" value="Sod_Cu"/>
    <property type="match status" value="1"/>
</dbReference>
<keyword evidence="7" id="KW-1185">Reference proteome</keyword>
<dbReference type="EC" id="1.15.1.1" evidence="2"/>
<keyword evidence="2" id="KW-0560">Oxidoreductase</keyword>
<evidence type="ECO:0000259" key="5">
    <source>
        <dbReference type="Pfam" id="PF00080"/>
    </source>
</evidence>
<keyword evidence="2" id="KW-0479">Metal-binding</keyword>
<dbReference type="PRINTS" id="PR00068">
    <property type="entry name" value="CUZNDISMTASE"/>
</dbReference>
<evidence type="ECO:0000256" key="4">
    <source>
        <dbReference type="SAM" id="SignalP"/>
    </source>
</evidence>
<accession>A0ABY9PCX3</accession>
<dbReference type="Gene3D" id="2.60.40.200">
    <property type="entry name" value="Superoxide dismutase, copper/zinc binding domain"/>
    <property type="match status" value="1"/>
</dbReference>
<feature type="chain" id="PRO_5045348091" description="Superoxide dismutase [Cu-Zn]" evidence="4">
    <location>
        <begin position="19"/>
        <end position="191"/>
    </location>
</feature>
<sequence length="191" mass="18551">MNATLRIAVLAAATAALAACGGQSVKPTPPPAAIAKPVSTASSASVVLASASGSLVSGKLNVRPMGDGVHITGEIGGLTPNSTHAIHIHEKGDCSAADATSAGGHFNPAAQPHGQVDRGAHHAGDMDNLVANAEGVAKVDAHASGVTLGGGAPNDVAGRAVIVHASADDYKTQPTGNAGARLACGVIKTGR</sequence>
<feature type="region of interest" description="Disordered" evidence="3">
    <location>
        <begin position="100"/>
        <end position="121"/>
    </location>
</feature>
<evidence type="ECO:0000256" key="3">
    <source>
        <dbReference type="SAM" id="MobiDB-lite"/>
    </source>
</evidence>
<dbReference type="InterPro" id="IPR018152">
    <property type="entry name" value="SOD_Cu/Zn_BS"/>
</dbReference>
<comment type="catalytic activity">
    <reaction evidence="2">
        <text>2 superoxide + 2 H(+) = H2O2 + O2</text>
        <dbReference type="Rhea" id="RHEA:20696"/>
        <dbReference type="ChEBI" id="CHEBI:15378"/>
        <dbReference type="ChEBI" id="CHEBI:15379"/>
        <dbReference type="ChEBI" id="CHEBI:16240"/>
        <dbReference type="ChEBI" id="CHEBI:18421"/>
        <dbReference type="EC" id="1.15.1.1"/>
    </reaction>
</comment>
<feature type="signal peptide" evidence="4">
    <location>
        <begin position="1"/>
        <end position="18"/>
    </location>
</feature>
<dbReference type="InterPro" id="IPR001424">
    <property type="entry name" value="SOD_Cu_Zn_dom"/>
</dbReference>